<gene>
    <name evidence="1" type="ORF">TNCT_602461</name>
</gene>
<reference evidence="1" key="1">
    <citation type="submission" date="2020-07" db="EMBL/GenBank/DDBJ databases">
        <title>Multicomponent nature underlies the extraordinary mechanical properties of spider dragline silk.</title>
        <authorList>
            <person name="Kono N."/>
            <person name="Nakamura H."/>
            <person name="Mori M."/>
            <person name="Yoshida Y."/>
            <person name="Ohtoshi R."/>
            <person name="Malay A.D."/>
            <person name="Moran D.A.P."/>
            <person name="Tomita M."/>
            <person name="Numata K."/>
            <person name="Arakawa K."/>
        </authorList>
    </citation>
    <scope>NUCLEOTIDE SEQUENCE</scope>
</reference>
<keyword evidence="2" id="KW-1185">Reference proteome</keyword>
<feature type="non-terminal residue" evidence="1">
    <location>
        <position position="42"/>
    </location>
</feature>
<dbReference type="AlphaFoldDB" id="A0A8X6FMN8"/>
<sequence length="42" mass="4837">MPEQAAGGAGVDTEEVLEPGAGADCWCRSRSWWCWRLRRTRW</sequence>
<dbReference type="Proteomes" id="UP000887116">
    <property type="component" value="Unassembled WGS sequence"/>
</dbReference>
<evidence type="ECO:0000313" key="2">
    <source>
        <dbReference type="Proteomes" id="UP000887116"/>
    </source>
</evidence>
<accession>A0A8X6FMN8</accession>
<organism evidence="1 2">
    <name type="scientific">Trichonephila clavata</name>
    <name type="common">Joro spider</name>
    <name type="synonym">Nephila clavata</name>
    <dbReference type="NCBI Taxonomy" id="2740835"/>
    <lineage>
        <taxon>Eukaryota</taxon>
        <taxon>Metazoa</taxon>
        <taxon>Ecdysozoa</taxon>
        <taxon>Arthropoda</taxon>
        <taxon>Chelicerata</taxon>
        <taxon>Arachnida</taxon>
        <taxon>Araneae</taxon>
        <taxon>Araneomorphae</taxon>
        <taxon>Entelegynae</taxon>
        <taxon>Araneoidea</taxon>
        <taxon>Nephilidae</taxon>
        <taxon>Trichonephila</taxon>
    </lineage>
</organism>
<protein>
    <submittedName>
        <fullName evidence="1">Uncharacterized protein</fullName>
    </submittedName>
</protein>
<name>A0A8X6FMN8_TRICU</name>
<proteinExistence type="predicted"/>
<evidence type="ECO:0000313" key="1">
    <source>
        <dbReference type="EMBL" id="GFQ84880.1"/>
    </source>
</evidence>
<dbReference type="EMBL" id="BMAO01002986">
    <property type="protein sequence ID" value="GFQ84880.1"/>
    <property type="molecule type" value="Genomic_DNA"/>
</dbReference>
<comment type="caution">
    <text evidence="1">The sequence shown here is derived from an EMBL/GenBank/DDBJ whole genome shotgun (WGS) entry which is preliminary data.</text>
</comment>